<dbReference type="InterPro" id="IPR036514">
    <property type="entry name" value="SGNH_hydro_sf"/>
</dbReference>
<evidence type="ECO:0008006" key="4">
    <source>
        <dbReference type="Google" id="ProtNLM"/>
    </source>
</evidence>
<comment type="caution">
    <text evidence="2">The sequence shown here is derived from an EMBL/GenBank/DDBJ whole genome shotgun (WGS) entry which is preliminary data.</text>
</comment>
<dbReference type="CDD" id="cd00229">
    <property type="entry name" value="SGNH_hydrolase"/>
    <property type="match status" value="1"/>
</dbReference>
<gene>
    <name evidence="2" type="ORF">CEUSTIGMA_g15.t1</name>
</gene>
<protein>
    <recommendedName>
        <fullName evidence="4">SGNH hydrolase-type esterase domain-containing protein</fullName>
    </recommendedName>
</protein>
<dbReference type="OrthoDB" id="533717at2759"/>
<dbReference type="STRING" id="1157962.A0A250WPE4"/>
<dbReference type="Proteomes" id="UP000232323">
    <property type="component" value="Unassembled WGS sequence"/>
</dbReference>
<organism evidence="2 3">
    <name type="scientific">Chlamydomonas eustigma</name>
    <dbReference type="NCBI Taxonomy" id="1157962"/>
    <lineage>
        <taxon>Eukaryota</taxon>
        <taxon>Viridiplantae</taxon>
        <taxon>Chlorophyta</taxon>
        <taxon>core chlorophytes</taxon>
        <taxon>Chlorophyceae</taxon>
        <taxon>CS clade</taxon>
        <taxon>Chlamydomonadales</taxon>
        <taxon>Chlamydomonadaceae</taxon>
        <taxon>Chlamydomonas</taxon>
    </lineage>
</organism>
<accession>A0A250WPE4</accession>
<proteinExistence type="predicted"/>
<keyword evidence="3" id="KW-1185">Reference proteome</keyword>
<dbReference type="SUPFAM" id="SSF52266">
    <property type="entry name" value="SGNH hydrolase"/>
    <property type="match status" value="1"/>
</dbReference>
<sequence length="498" mass="55259">MNLHVCQPSRIFFISCIICHVAFAIPPYTRGPVPNWMIPVASRENGIAYLGAHHRLRVAVEEMQNGSSPFLVSVVGGSNTVGHGAINGFAWPRYLFNWLTDAFPNRNITMHNGAVAGAMSEYISLCNGIHIPLESNMIILEYSHNDEHAPLPLFDNHVRRSFERLLRKLLDYPKRPAILLLHTYAWHETSDPKGKYWGNAERELGEIGLYYSLPAVSVRGCCYHLMRKNVSGFRVDHARRIPEMFEVLKFETWYSDGVHAAGDTGYRGMAELLIHLLMKVSTGFKTMPLSPTDVGAAQEDLPPPMIPGNLPTTKDVCFIGEVLRKCALSPLNEGWSWVDDAINHPGRQPKLGFSSKTVGAAITFVVDTRRHGGLIKHSDGPTSDVEPTVTLGIAHLRSYEHMGQASIACSNNCTCKGDLMLEGMQERKVSQRHIHSLQVNQVDACRITITVLPTTKSDGHSVKIQGMFVSEEARNDNMARVITTGVLDSMADTRGIQI</sequence>
<feature type="signal peptide" evidence="1">
    <location>
        <begin position="1"/>
        <end position="24"/>
    </location>
</feature>
<keyword evidence="1" id="KW-0732">Signal</keyword>
<evidence type="ECO:0000313" key="3">
    <source>
        <dbReference type="Proteomes" id="UP000232323"/>
    </source>
</evidence>
<evidence type="ECO:0000256" key="1">
    <source>
        <dbReference type="SAM" id="SignalP"/>
    </source>
</evidence>
<reference evidence="2 3" key="1">
    <citation type="submission" date="2017-08" db="EMBL/GenBank/DDBJ databases">
        <title>Acidophilic green algal genome provides insights into adaptation to an acidic environment.</title>
        <authorList>
            <person name="Hirooka S."/>
            <person name="Hirose Y."/>
            <person name="Kanesaki Y."/>
            <person name="Higuchi S."/>
            <person name="Fujiwara T."/>
            <person name="Onuma R."/>
            <person name="Era A."/>
            <person name="Ohbayashi R."/>
            <person name="Uzuka A."/>
            <person name="Nozaki H."/>
            <person name="Yoshikawa H."/>
            <person name="Miyagishima S.Y."/>
        </authorList>
    </citation>
    <scope>NUCLEOTIDE SEQUENCE [LARGE SCALE GENOMIC DNA]</scope>
    <source>
        <strain evidence="2 3">NIES-2499</strain>
    </source>
</reference>
<dbReference type="AlphaFoldDB" id="A0A250WPE4"/>
<name>A0A250WPE4_9CHLO</name>
<dbReference type="Gene3D" id="3.40.50.1110">
    <property type="entry name" value="SGNH hydrolase"/>
    <property type="match status" value="1"/>
</dbReference>
<evidence type="ECO:0000313" key="2">
    <source>
        <dbReference type="EMBL" id="GAX72559.1"/>
    </source>
</evidence>
<dbReference type="PANTHER" id="PTHR34407">
    <property type="entry name" value="EXPRESSED PROTEIN"/>
    <property type="match status" value="1"/>
</dbReference>
<dbReference type="EMBL" id="BEGY01000001">
    <property type="protein sequence ID" value="GAX72559.1"/>
    <property type="molecule type" value="Genomic_DNA"/>
</dbReference>
<dbReference type="PANTHER" id="PTHR34407:SF1">
    <property type="entry name" value="SGNH HYDROLASE-TYPE ESTERASE DOMAIN-CONTAINING PROTEIN"/>
    <property type="match status" value="1"/>
</dbReference>
<feature type="chain" id="PRO_5012942234" description="SGNH hydrolase-type esterase domain-containing protein" evidence="1">
    <location>
        <begin position="25"/>
        <end position="498"/>
    </location>
</feature>